<dbReference type="Gene3D" id="3.40.50.980">
    <property type="match status" value="1"/>
</dbReference>
<accession>A0A378WQI1</accession>
<dbReference type="GO" id="GO:0031177">
    <property type="term" value="F:phosphopantetheine binding"/>
    <property type="evidence" value="ECO:0007669"/>
    <property type="project" value="TreeGrafter"/>
</dbReference>
<dbReference type="Proteomes" id="UP000255082">
    <property type="component" value="Unassembled WGS sequence"/>
</dbReference>
<dbReference type="GO" id="GO:0005829">
    <property type="term" value="C:cytosol"/>
    <property type="evidence" value="ECO:0007669"/>
    <property type="project" value="TreeGrafter"/>
</dbReference>
<proteinExistence type="predicted"/>
<organism evidence="2 3">
    <name type="scientific">Nocardia africana</name>
    <dbReference type="NCBI Taxonomy" id="134964"/>
    <lineage>
        <taxon>Bacteria</taxon>
        <taxon>Bacillati</taxon>
        <taxon>Actinomycetota</taxon>
        <taxon>Actinomycetes</taxon>
        <taxon>Mycobacteriales</taxon>
        <taxon>Nocardiaceae</taxon>
        <taxon>Nocardia</taxon>
    </lineage>
</organism>
<feature type="domain" description="AMP-dependent synthetase/ligase" evidence="1">
    <location>
        <begin position="2"/>
        <end position="58"/>
    </location>
</feature>
<evidence type="ECO:0000313" key="3">
    <source>
        <dbReference type="Proteomes" id="UP000255082"/>
    </source>
</evidence>
<evidence type="ECO:0000259" key="1">
    <source>
        <dbReference type="Pfam" id="PF00501"/>
    </source>
</evidence>
<dbReference type="Pfam" id="PF00501">
    <property type="entry name" value="AMP-binding"/>
    <property type="match status" value="1"/>
</dbReference>
<name>A0A378WQI1_9NOCA</name>
<dbReference type="AlphaFoldDB" id="A0A378WQI1"/>
<dbReference type="GO" id="GO:0043041">
    <property type="term" value="P:amino acid activation for nonribosomal peptide biosynthetic process"/>
    <property type="evidence" value="ECO:0007669"/>
    <property type="project" value="TreeGrafter"/>
</dbReference>
<dbReference type="PANTHER" id="PTHR45527">
    <property type="entry name" value="NONRIBOSOMAL PEPTIDE SYNTHETASE"/>
    <property type="match status" value="1"/>
</dbReference>
<dbReference type="EMBL" id="UGRU01000001">
    <property type="protein sequence ID" value="SUA43399.1"/>
    <property type="molecule type" value="Genomic_DNA"/>
</dbReference>
<dbReference type="SUPFAM" id="SSF56801">
    <property type="entry name" value="Acetyl-CoA synthetase-like"/>
    <property type="match status" value="1"/>
</dbReference>
<gene>
    <name evidence="2" type="primary">dhbF_6</name>
    <name evidence="2" type="ORF">NCTC13184_02766</name>
</gene>
<evidence type="ECO:0000313" key="2">
    <source>
        <dbReference type="EMBL" id="SUA43399.1"/>
    </source>
</evidence>
<sequence>MWAQCHSLAFDVSVWEIWSPLLHGGRLAVIPDSVTRSASDFHDALAAEHVTVLTQTPPPQRC</sequence>
<dbReference type="InterPro" id="IPR000873">
    <property type="entry name" value="AMP-dep_synth/lig_dom"/>
</dbReference>
<dbReference type="GO" id="GO:0044550">
    <property type="term" value="P:secondary metabolite biosynthetic process"/>
    <property type="evidence" value="ECO:0007669"/>
    <property type="project" value="TreeGrafter"/>
</dbReference>
<protein>
    <submittedName>
        <fullName evidence="2">Dimodular nonribosomal peptide synthase</fullName>
    </submittedName>
</protein>
<dbReference type="PANTHER" id="PTHR45527:SF14">
    <property type="entry name" value="PLIPASTATIN SYNTHASE SUBUNIT B"/>
    <property type="match status" value="1"/>
</dbReference>
<reference evidence="2 3" key="1">
    <citation type="submission" date="2018-06" db="EMBL/GenBank/DDBJ databases">
        <authorList>
            <consortium name="Pathogen Informatics"/>
            <person name="Doyle S."/>
        </authorList>
    </citation>
    <scope>NUCLEOTIDE SEQUENCE [LARGE SCALE GENOMIC DNA]</scope>
    <source>
        <strain evidence="2 3">NCTC13184</strain>
    </source>
</reference>